<accession>A0A9W6Q8R6</accession>
<dbReference type="EMBL" id="BSSA01000014">
    <property type="protein sequence ID" value="GLW71819.1"/>
    <property type="molecule type" value="Genomic_DNA"/>
</dbReference>
<dbReference type="InterPro" id="IPR003594">
    <property type="entry name" value="HATPase_dom"/>
</dbReference>
<dbReference type="Pfam" id="PF07228">
    <property type="entry name" value="SpoIIE"/>
    <property type="match status" value="1"/>
</dbReference>
<dbReference type="InterPro" id="IPR029016">
    <property type="entry name" value="GAF-like_dom_sf"/>
</dbReference>
<evidence type="ECO:0000313" key="4">
    <source>
        <dbReference type="EMBL" id="GLW71819.1"/>
    </source>
</evidence>
<dbReference type="InterPro" id="IPR036890">
    <property type="entry name" value="HATPase_C_sf"/>
</dbReference>
<feature type="compositionally biased region" description="Gly residues" evidence="2">
    <location>
        <begin position="599"/>
        <end position="611"/>
    </location>
</feature>
<dbReference type="InterPro" id="IPR036457">
    <property type="entry name" value="PPM-type-like_dom_sf"/>
</dbReference>
<evidence type="ECO:0000256" key="2">
    <source>
        <dbReference type="SAM" id="MobiDB-lite"/>
    </source>
</evidence>
<reference evidence="4" key="1">
    <citation type="submission" date="2023-02" db="EMBL/GenBank/DDBJ databases">
        <title>Kitasatospora phosalacinea NBRC 14627.</title>
        <authorList>
            <person name="Ichikawa N."/>
            <person name="Sato H."/>
            <person name="Tonouchi N."/>
        </authorList>
    </citation>
    <scope>NUCLEOTIDE SEQUENCE</scope>
    <source>
        <strain evidence="4">NBRC 14627</strain>
    </source>
</reference>
<feature type="compositionally biased region" description="Basic and acidic residues" evidence="2">
    <location>
        <begin position="612"/>
        <end position="624"/>
    </location>
</feature>
<dbReference type="Gene3D" id="3.30.450.40">
    <property type="match status" value="1"/>
</dbReference>
<dbReference type="SMART" id="SM00065">
    <property type="entry name" value="GAF"/>
    <property type="match status" value="1"/>
</dbReference>
<dbReference type="SMART" id="SM00331">
    <property type="entry name" value="PP2C_SIG"/>
    <property type="match status" value="1"/>
</dbReference>
<feature type="compositionally biased region" description="Gly residues" evidence="2">
    <location>
        <begin position="13"/>
        <end position="22"/>
    </location>
</feature>
<protein>
    <recommendedName>
        <fullName evidence="3">PAS domain-containing protein</fullName>
    </recommendedName>
</protein>
<dbReference type="Pfam" id="PF13581">
    <property type="entry name" value="HATPase_c_2"/>
    <property type="match status" value="1"/>
</dbReference>
<dbReference type="SUPFAM" id="SSF55785">
    <property type="entry name" value="PYP-like sensor domain (PAS domain)"/>
    <property type="match status" value="1"/>
</dbReference>
<dbReference type="PANTHER" id="PTHR43156:SF2">
    <property type="entry name" value="STAGE II SPORULATION PROTEIN E"/>
    <property type="match status" value="1"/>
</dbReference>
<feature type="compositionally biased region" description="Gly residues" evidence="2">
    <location>
        <begin position="42"/>
        <end position="57"/>
    </location>
</feature>
<dbReference type="SUPFAM" id="SSF55874">
    <property type="entry name" value="ATPase domain of HSP90 chaperone/DNA topoisomerase II/histidine kinase"/>
    <property type="match status" value="1"/>
</dbReference>
<dbReference type="InterPro" id="IPR035965">
    <property type="entry name" value="PAS-like_dom_sf"/>
</dbReference>
<keyword evidence="1" id="KW-0378">Hydrolase</keyword>
<dbReference type="SMART" id="SM00091">
    <property type="entry name" value="PAS"/>
    <property type="match status" value="1"/>
</dbReference>
<dbReference type="Gene3D" id="3.30.450.20">
    <property type="entry name" value="PAS domain"/>
    <property type="match status" value="1"/>
</dbReference>
<dbReference type="AlphaFoldDB" id="A0A9W6Q8R6"/>
<dbReference type="Pfam" id="PF01590">
    <property type="entry name" value="GAF"/>
    <property type="match status" value="1"/>
</dbReference>
<feature type="region of interest" description="Disordered" evidence="2">
    <location>
        <begin position="1"/>
        <end position="81"/>
    </location>
</feature>
<dbReference type="NCBIfam" id="TIGR00229">
    <property type="entry name" value="sensory_box"/>
    <property type="match status" value="1"/>
</dbReference>
<feature type="region of interest" description="Disordered" evidence="2">
    <location>
        <begin position="587"/>
        <end position="631"/>
    </location>
</feature>
<dbReference type="InterPro" id="IPR052016">
    <property type="entry name" value="Bact_Sigma-Reg"/>
</dbReference>
<dbReference type="PANTHER" id="PTHR43156">
    <property type="entry name" value="STAGE II SPORULATION PROTEIN E-RELATED"/>
    <property type="match status" value="1"/>
</dbReference>
<feature type="compositionally biased region" description="Basic and acidic residues" evidence="2">
    <location>
        <begin position="23"/>
        <end position="41"/>
    </location>
</feature>
<comment type="caution">
    <text evidence="4">The sequence shown here is derived from an EMBL/GenBank/DDBJ whole genome shotgun (WGS) entry which is preliminary data.</text>
</comment>
<feature type="domain" description="PAS" evidence="3">
    <location>
        <begin position="84"/>
        <end position="154"/>
    </location>
</feature>
<dbReference type="InterPro" id="IPR001932">
    <property type="entry name" value="PPM-type_phosphatase-like_dom"/>
</dbReference>
<feature type="compositionally biased region" description="Basic and acidic residues" evidence="2">
    <location>
        <begin position="1"/>
        <end position="11"/>
    </location>
</feature>
<dbReference type="Gene3D" id="3.30.565.10">
    <property type="entry name" value="Histidine kinase-like ATPase, C-terminal domain"/>
    <property type="match status" value="1"/>
</dbReference>
<feature type="region of interest" description="Disordered" evidence="2">
    <location>
        <begin position="803"/>
        <end position="826"/>
    </location>
</feature>
<evidence type="ECO:0000313" key="5">
    <source>
        <dbReference type="Proteomes" id="UP001165041"/>
    </source>
</evidence>
<name>A0A9W6Q8R6_9ACTN</name>
<dbReference type="SUPFAM" id="SSF55781">
    <property type="entry name" value="GAF domain-like"/>
    <property type="match status" value="1"/>
</dbReference>
<organism evidence="4 5">
    <name type="scientific">Kitasatospora phosalacinea</name>
    <dbReference type="NCBI Taxonomy" id="2065"/>
    <lineage>
        <taxon>Bacteria</taxon>
        <taxon>Bacillati</taxon>
        <taxon>Actinomycetota</taxon>
        <taxon>Actinomycetes</taxon>
        <taxon>Kitasatosporales</taxon>
        <taxon>Streptomycetaceae</taxon>
        <taxon>Kitasatospora</taxon>
    </lineage>
</organism>
<evidence type="ECO:0000259" key="3">
    <source>
        <dbReference type="PROSITE" id="PS50112"/>
    </source>
</evidence>
<dbReference type="PROSITE" id="PS50112">
    <property type="entry name" value="PAS"/>
    <property type="match status" value="1"/>
</dbReference>
<dbReference type="InterPro" id="IPR000014">
    <property type="entry name" value="PAS"/>
</dbReference>
<dbReference type="Pfam" id="PF08448">
    <property type="entry name" value="PAS_4"/>
    <property type="match status" value="1"/>
</dbReference>
<dbReference type="GO" id="GO:0016791">
    <property type="term" value="F:phosphatase activity"/>
    <property type="evidence" value="ECO:0007669"/>
    <property type="project" value="TreeGrafter"/>
</dbReference>
<gene>
    <name evidence="4" type="ORF">Kpho02_41180</name>
</gene>
<dbReference type="InterPro" id="IPR013656">
    <property type="entry name" value="PAS_4"/>
</dbReference>
<dbReference type="RefSeq" id="WP_285737565.1">
    <property type="nucleotide sequence ID" value="NZ_BSSA01000014.1"/>
</dbReference>
<dbReference type="Proteomes" id="UP001165041">
    <property type="component" value="Unassembled WGS sequence"/>
</dbReference>
<feature type="compositionally biased region" description="Acidic residues" evidence="2">
    <location>
        <begin position="58"/>
        <end position="68"/>
    </location>
</feature>
<dbReference type="FunFam" id="3.30.565.10:FF:000028">
    <property type="entry name" value="PAS sensor protein"/>
    <property type="match status" value="1"/>
</dbReference>
<sequence length="826" mass="86871">MSGPRDEEARGSEGAGEGAGQDEGGKRRSGVDGYRDDRHDGNGGNGSGGSGGAGGADGEAEDAVEETAPEGGGPADSGEDDLLDSALLDALFAQAPLGLYLLDQDLRVIRYNTAARGVRGMPSTDIVGHRPAEFAPGFDRAELEAVARQTLQDGSYVREHLVRGRMPTDPGHEMVVAASFFRIVSGTGRPYLVAAVEDVTERQGALERLDILHSAHRRLGASHDAVGSAQELADVAVPRFADSATVDLLDEPLRGLPLRTGPIDPGAPLRRVAYRSVHGTGPTGPSPGPVPQGALSTYGAPTPYSQALVDGRARLIRGLTEEEWLGADPERARRLTGLGVHSMIVAPLVVHDAVLGVLALYRHRRPEPFDQDDLELAVELAARGAMSIDKARSYARERSIATTLQRQLLPREPAELSAVQSSHVYLPGTVGPGGDWYDVVPLSAARVGLAIGSVTGTGIEAAAVMGQVRTALRTLAVQDLQPDELLVRLDDAARVLTDEQQDSLPAGAESLPDGLASCLYLVYDPIGRTCTAASAGHPGPVVVGPDGVPMPFPVEPGLPLGCGDGCYETRVVELPVGSVLALYTNGLMSGPPRRPTGGRADGGAGGGGSERGGPERGGPERGGLDEVLPVGPGEGRRAVLQRVLARAGEEELPQLCDQAVYALLPERQREDAVLLLVRTLGLPDDKVAVWTLPEDPAVVRTARRLAEHQLAAWGLQELEFSTDLIVSELVTNAIRYGKSPIRLRLINDRGLICEVSDSSDSTPHLRRAKSTDEGGRGLFIIGQLAQRWGTRFAQHGKTIWAQQEVPGAGEEGPTEVEPGGGGELPG</sequence>
<dbReference type="FunFam" id="3.30.450.40:FF:000035">
    <property type="entry name" value="PAS sensor protein"/>
    <property type="match status" value="1"/>
</dbReference>
<dbReference type="InterPro" id="IPR003018">
    <property type="entry name" value="GAF"/>
</dbReference>
<dbReference type="Gene3D" id="3.60.40.10">
    <property type="entry name" value="PPM-type phosphatase domain"/>
    <property type="match status" value="1"/>
</dbReference>
<dbReference type="CDD" id="cd00130">
    <property type="entry name" value="PAS"/>
    <property type="match status" value="1"/>
</dbReference>
<evidence type="ECO:0000256" key="1">
    <source>
        <dbReference type="ARBA" id="ARBA00022801"/>
    </source>
</evidence>
<dbReference type="CDD" id="cd16936">
    <property type="entry name" value="HATPase_RsbW-like"/>
    <property type="match status" value="1"/>
</dbReference>
<proteinExistence type="predicted"/>